<protein>
    <submittedName>
        <fullName evidence="1">Uncharacterized protein</fullName>
    </submittedName>
</protein>
<evidence type="ECO:0000313" key="2">
    <source>
        <dbReference type="Proteomes" id="UP000530060"/>
    </source>
</evidence>
<dbReference type="Proteomes" id="UP000530060">
    <property type="component" value="Unassembled WGS sequence"/>
</dbReference>
<name>A0A6V6ZA82_9FLAO</name>
<comment type="caution">
    <text evidence="1">The sequence shown here is derived from an EMBL/GenBank/DDBJ whole genome shotgun (WGS) entry which is preliminary data.</text>
</comment>
<sequence length="34" mass="4154">MFNDKNAFLVLNIFILSKKNYILLIKNKNNEYYN</sequence>
<dbReference type="EMBL" id="CAIJDP010000088">
    <property type="protein sequence ID" value="CAD0008555.1"/>
    <property type="molecule type" value="Genomic_DNA"/>
</dbReference>
<keyword evidence="2" id="KW-1185">Reference proteome</keyword>
<reference evidence="1 2" key="1">
    <citation type="submission" date="2020-06" db="EMBL/GenBank/DDBJ databases">
        <authorList>
            <person name="Criscuolo A."/>
        </authorList>
    </citation>
    <scope>NUCLEOTIDE SEQUENCE [LARGE SCALE GENOMIC DNA]</scope>
    <source>
        <strain evidence="2">CIP 111411</strain>
    </source>
</reference>
<proteinExistence type="predicted"/>
<accession>A0A6V6ZA82</accession>
<gene>
    <name evidence="1" type="ORF">FLAT13_04456</name>
</gene>
<dbReference type="AlphaFoldDB" id="A0A6V6ZA82"/>
<evidence type="ECO:0000313" key="1">
    <source>
        <dbReference type="EMBL" id="CAD0008555.1"/>
    </source>
</evidence>
<organism evidence="1 2">
    <name type="scientific">Flavobacterium salmonis</name>
    <dbReference type="NCBI Taxonomy" id="2654844"/>
    <lineage>
        <taxon>Bacteria</taxon>
        <taxon>Pseudomonadati</taxon>
        <taxon>Bacteroidota</taxon>
        <taxon>Flavobacteriia</taxon>
        <taxon>Flavobacteriales</taxon>
        <taxon>Flavobacteriaceae</taxon>
        <taxon>Flavobacterium</taxon>
    </lineage>
</organism>